<proteinExistence type="predicted"/>
<feature type="non-terminal residue" evidence="1">
    <location>
        <position position="134"/>
    </location>
</feature>
<sequence length="134" mass="14937">MVIVMNRADLLEKYAANLPDDRYRNHYTSYARNFLDSADALDKESVNKYLAKLKRQKKSAGTINFASQPVQAPDGSSLNINVKAHLPWLPGFVVRRGSLVLSRANGSDPAAHRAGKPFYRVPPFPLSVFVTHLV</sequence>
<organism evidence="1">
    <name type="scientific">marine sediment metagenome</name>
    <dbReference type="NCBI Taxonomy" id="412755"/>
    <lineage>
        <taxon>unclassified sequences</taxon>
        <taxon>metagenomes</taxon>
        <taxon>ecological metagenomes</taxon>
    </lineage>
</organism>
<gene>
    <name evidence="1" type="ORF">S03H2_21683</name>
</gene>
<dbReference type="AlphaFoldDB" id="X1GFG1"/>
<name>X1GFG1_9ZZZZ</name>
<comment type="caution">
    <text evidence="1">The sequence shown here is derived from an EMBL/GenBank/DDBJ whole genome shotgun (WGS) entry which is preliminary data.</text>
</comment>
<evidence type="ECO:0000313" key="1">
    <source>
        <dbReference type="EMBL" id="GAH31768.1"/>
    </source>
</evidence>
<protein>
    <submittedName>
        <fullName evidence="1">Uncharacterized protein</fullName>
    </submittedName>
</protein>
<dbReference type="EMBL" id="BARU01011573">
    <property type="protein sequence ID" value="GAH31768.1"/>
    <property type="molecule type" value="Genomic_DNA"/>
</dbReference>
<reference evidence="1" key="1">
    <citation type="journal article" date="2014" name="Front. Microbiol.">
        <title>High frequency of phylogenetically diverse reductive dehalogenase-homologous genes in deep subseafloor sedimentary metagenomes.</title>
        <authorList>
            <person name="Kawai M."/>
            <person name="Futagami T."/>
            <person name="Toyoda A."/>
            <person name="Takaki Y."/>
            <person name="Nishi S."/>
            <person name="Hori S."/>
            <person name="Arai W."/>
            <person name="Tsubouchi T."/>
            <person name="Morono Y."/>
            <person name="Uchiyama I."/>
            <person name="Ito T."/>
            <person name="Fujiyama A."/>
            <person name="Inagaki F."/>
            <person name="Takami H."/>
        </authorList>
    </citation>
    <scope>NUCLEOTIDE SEQUENCE</scope>
    <source>
        <strain evidence="1">Expedition CK06-06</strain>
    </source>
</reference>
<accession>X1GFG1</accession>